<dbReference type="PROSITE" id="PS50894">
    <property type="entry name" value="HPT"/>
    <property type="match status" value="1"/>
</dbReference>
<organism evidence="4 5">
    <name type="scientific">Magnetospirillum fulvum MGU-K5</name>
    <dbReference type="NCBI Taxonomy" id="1316936"/>
    <lineage>
        <taxon>Bacteria</taxon>
        <taxon>Pseudomonadati</taxon>
        <taxon>Pseudomonadota</taxon>
        <taxon>Alphaproteobacteria</taxon>
        <taxon>Rhodospirillales</taxon>
        <taxon>Rhodospirillaceae</taxon>
        <taxon>Magnetospirillum</taxon>
    </lineage>
</organism>
<dbReference type="InterPro" id="IPR036641">
    <property type="entry name" value="HPT_dom_sf"/>
</dbReference>
<dbReference type="InterPro" id="IPR008207">
    <property type="entry name" value="Sig_transdc_His_kin_Hpt_dom"/>
</dbReference>
<reference evidence="4 5" key="1">
    <citation type="submission" date="2013-04" db="EMBL/GenBank/DDBJ databases">
        <authorList>
            <person name="Kuznetsov B."/>
            <person name="Ivanovsky R."/>
        </authorList>
    </citation>
    <scope>NUCLEOTIDE SEQUENCE [LARGE SCALE GENOMIC DNA]</scope>
    <source>
        <strain evidence="4 5">MGU-K5</strain>
    </source>
</reference>
<dbReference type="Pfam" id="PF01627">
    <property type="entry name" value="Hpt"/>
    <property type="match status" value="1"/>
</dbReference>
<dbReference type="STRING" id="1316936.K678_08124"/>
<dbReference type="GO" id="GO:0000160">
    <property type="term" value="P:phosphorelay signal transduction system"/>
    <property type="evidence" value="ECO:0007669"/>
    <property type="project" value="UniProtKB-KW"/>
</dbReference>
<evidence type="ECO:0000313" key="5">
    <source>
        <dbReference type="Proteomes" id="UP000015350"/>
    </source>
</evidence>
<gene>
    <name evidence="4" type="ORF">K678_08124</name>
</gene>
<dbReference type="RefSeq" id="WP_021131969.1">
    <property type="nucleotide sequence ID" value="NZ_AQPH01000024.1"/>
</dbReference>
<feature type="modified residue" description="Phosphohistidine" evidence="2">
    <location>
        <position position="48"/>
    </location>
</feature>
<dbReference type="Gene3D" id="1.20.120.160">
    <property type="entry name" value="HPT domain"/>
    <property type="match status" value="1"/>
</dbReference>
<evidence type="ECO:0000256" key="2">
    <source>
        <dbReference type="PROSITE-ProRule" id="PRU00110"/>
    </source>
</evidence>
<dbReference type="AlphaFoldDB" id="S9SD13"/>
<keyword evidence="2" id="KW-0597">Phosphoprotein</keyword>
<accession>S9SD13</accession>
<evidence type="ECO:0000313" key="4">
    <source>
        <dbReference type="EMBL" id="EPY01968.1"/>
    </source>
</evidence>
<dbReference type="Proteomes" id="UP000015350">
    <property type="component" value="Unassembled WGS sequence"/>
</dbReference>
<proteinExistence type="predicted"/>
<dbReference type="EMBL" id="AQPH01000024">
    <property type="protein sequence ID" value="EPY01968.1"/>
    <property type="molecule type" value="Genomic_DNA"/>
</dbReference>
<dbReference type="GO" id="GO:0004672">
    <property type="term" value="F:protein kinase activity"/>
    <property type="evidence" value="ECO:0007669"/>
    <property type="project" value="UniProtKB-ARBA"/>
</dbReference>
<keyword evidence="1" id="KW-0902">Two-component regulatory system</keyword>
<name>S9SD13_MAGFU</name>
<sequence length="112" mass="11808">MTEILGEADPDLFAEILTFFVEAFGELSDRLNAAITTRDRAALRATAHAAKGAARNAASPKLAECLATLEATAEKEKWPTLAKKVKAVEAAFAEVRAFVAAGQFVADSTGDP</sequence>
<protein>
    <submittedName>
        <fullName evidence="4">Sensor protein</fullName>
    </submittedName>
</protein>
<feature type="domain" description="HPt" evidence="3">
    <location>
        <begin position="9"/>
        <end position="102"/>
    </location>
</feature>
<dbReference type="SUPFAM" id="SSF47226">
    <property type="entry name" value="Histidine-containing phosphotransfer domain, HPT domain"/>
    <property type="match status" value="1"/>
</dbReference>
<evidence type="ECO:0000256" key="1">
    <source>
        <dbReference type="ARBA" id="ARBA00023012"/>
    </source>
</evidence>
<evidence type="ECO:0000259" key="3">
    <source>
        <dbReference type="PROSITE" id="PS50894"/>
    </source>
</evidence>
<comment type="caution">
    <text evidence="4">The sequence shown here is derived from an EMBL/GenBank/DDBJ whole genome shotgun (WGS) entry which is preliminary data.</text>
</comment>